<reference evidence="1 2" key="1">
    <citation type="submission" date="2024-06" db="EMBL/GenBank/DDBJ databases">
        <title>Draft genome sequence of Geodermatophilus badlandi, a novel member of the Geodermatophilaceae isolated from badland sedimentary rocks in the Red desert, Wyoming, USA.</title>
        <authorList>
            <person name="Ben Tekaya S."/>
            <person name="Nouioui I."/>
            <person name="Flores G.M."/>
            <person name="Shaal M.N."/>
            <person name="Bredoire F."/>
            <person name="Basile F."/>
            <person name="Van Diepen L."/>
            <person name="Ward N.L."/>
        </authorList>
    </citation>
    <scope>NUCLEOTIDE SEQUENCE [LARGE SCALE GENOMIC DNA]</scope>
    <source>
        <strain evidence="1 2">WL48A</strain>
    </source>
</reference>
<organism evidence="1 2">
    <name type="scientific">Geodermatophilus maliterrae</name>
    <dbReference type="NCBI Taxonomy" id="3162531"/>
    <lineage>
        <taxon>Bacteria</taxon>
        <taxon>Bacillati</taxon>
        <taxon>Actinomycetota</taxon>
        <taxon>Actinomycetes</taxon>
        <taxon>Geodermatophilales</taxon>
        <taxon>Geodermatophilaceae</taxon>
        <taxon>Geodermatophilus</taxon>
    </lineage>
</organism>
<sequence length="55" mass="5532">MYVVARDAAPTSDLVVRLARLRNEAGSNATGPWDGVTVASGACADDASALCVPLG</sequence>
<proteinExistence type="predicted"/>
<protein>
    <submittedName>
        <fullName evidence="1">Uncharacterized protein</fullName>
    </submittedName>
</protein>
<evidence type="ECO:0000313" key="1">
    <source>
        <dbReference type="EMBL" id="MEX5721326.1"/>
    </source>
</evidence>
<evidence type="ECO:0000313" key="2">
    <source>
        <dbReference type="Proteomes" id="UP001560045"/>
    </source>
</evidence>
<dbReference type="Proteomes" id="UP001560045">
    <property type="component" value="Unassembled WGS sequence"/>
</dbReference>
<keyword evidence="2" id="KW-1185">Reference proteome</keyword>
<dbReference type="EMBL" id="JBFNXQ010000120">
    <property type="protein sequence ID" value="MEX5721326.1"/>
    <property type="molecule type" value="Genomic_DNA"/>
</dbReference>
<gene>
    <name evidence="1" type="ORF">ABQ292_23510</name>
</gene>
<comment type="caution">
    <text evidence="1">The sequence shown here is derived from an EMBL/GenBank/DDBJ whole genome shotgun (WGS) entry which is preliminary data.</text>
</comment>
<accession>A0ABV3XNP0</accession>
<dbReference type="RefSeq" id="WP_369210132.1">
    <property type="nucleotide sequence ID" value="NZ_JBFNXQ010000120.1"/>
</dbReference>
<name>A0ABV3XNP0_9ACTN</name>